<dbReference type="InterPro" id="IPR052515">
    <property type="entry name" value="Gfo/Idh/MocA_Oxidoreductase"/>
</dbReference>
<comment type="caution">
    <text evidence="3">The sequence shown here is derived from an EMBL/GenBank/DDBJ whole genome shotgun (WGS) entry which is preliminary data.</text>
</comment>
<evidence type="ECO:0000313" key="3">
    <source>
        <dbReference type="EMBL" id="RXI50500.1"/>
    </source>
</evidence>
<evidence type="ECO:0000313" key="4">
    <source>
        <dbReference type="Proteomes" id="UP000290921"/>
    </source>
</evidence>
<name>A0A4Q0VFD9_CLOTA</name>
<dbReference type="Pfam" id="PF01408">
    <property type="entry name" value="GFO_IDH_MocA"/>
    <property type="match status" value="1"/>
</dbReference>
<dbReference type="Gene3D" id="3.40.50.720">
    <property type="entry name" value="NAD(P)-binding Rossmann-like Domain"/>
    <property type="match status" value="1"/>
</dbReference>
<dbReference type="InterPro" id="IPR000683">
    <property type="entry name" value="Gfo/Idh/MocA-like_OxRdtase_N"/>
</dbReference>
<dbReference type="Gene3D" id="3.30.360.10">
    <property type="entry name" value="Dihydrodipicolinate Reductase, domain 2"/>
    <property type="match status" value="1"/>
</dbReference>
<sequence>MKLRWGIIGASGIADECTIPGILKTNNSEVVAVMSRSIEKAEKIREKYNIKKVYSNVEDLLNDKEVDVVYIATPVFDHKNSVILSAKAKKHIFLEKPMGLTTEECEEMIKVTKENDVKLGIAFMMRFGEHHRKVRKLLKENIIGDIINTRIQYSWWYPDDNVWRLNPKLSGGGTVVDLGSHCIDLIQYLLDTKIKTVSAMLGTKTFNYEVEDSAQIMCEMENGVYGAFNFHFNIPNSISNNTMEIYGTKGSIVCYDTIGREDVGKVLIKLSGENGEIDFSDYTLEELSINPVDRYEKEIQAFSDAVINNEELPVSGEAGLNVVRITSAIYKSYKNKRFVNVY</sequence>
<gene>
    <name evidence="3" type="ORF">DP130_00580</name>
</gene>
<dbReference type="PANTHER" id="PTHR43249:SF1">
    <property type="entry name" value="D-GLUCOSIDE 3-DEHYDROGENASE"/>
    <property type="match status" value="1"/>
</dbReference>
<dbReference type="InterPro" id="IPR036291">
    <property type="entry name" value="NAD(P)-bd_dom_sf"/>
</dbReference>
<dbReference type="InterPro" id="IPR055170">
    <property type="entry name" value="GFO_IDH_MocA-like_dom"/>
</dbReference>
<dbReference type="GO" id="GO:0000166">
    <property type="term" value="F:nucleotide binding"/>
    <property type="evidence" value="ECO:0007669"/>
    <property type="project" value="InterPro"/>
</dbReference>
<dbReference type="RefSeq" id="WP_129029593.1">
    <property type="nucleotide sequence ID" value="NZ_AP026806.1"/>
</dbReference>
<evidence type="ECO:0008006" key="5">
    <source>
        <dbReference type="Google" id="ProtNLM"/>
    </source>
</evidence>
<proteinExistence type="predicted"/>
<dbReference type="SUPFAM" id="SSF55347">
    <property type="entry name" value="Glyceraldehyde-3-phosphate dehydrogenase-like, C-terminal domain"/>
    <property type="match status" value="1"/>
</dbReference>
<feature type="domain" description="Gfo/Idh/MocA-like oxidoreductase N-terminal" evidence="1">
    <location>
        <begin position="3"/>
        <end position="122"/>
    </location>
</feature>
<dbReference type="Proteomes" id="UP000290921">
    <property type="component" value="Unassembled WGS sequence"/>
</dbReference>
<dbReference type="Pfam" id="PF22725">
    <property type="entry name" value="GFO_IDH_MocA_C3"/>
    <property type="match status" value="1"/>
</dbReference>
<evidence type="ECO:0000259" key="2">
    <source>
        <dbReference type="Pfam" id="PF22725"/>
    </source>
</evidence>
<dbReference type="PANTHER" id="PTHR43249">
    <property type="entry name" value="UDP-N-ACETYL-2-AMINO-2-DEOXY-D-GLUCURONATE OXIDASE"/>
    <property type="match status" value="1"/>
</dbReference>
<dbReference type="EMBL" id="QMAP01000001">
    <property type="protein sequence ID" value="RXI50500.1"/>
    <property type="molecule type" value="Genomic_DNA"/>
</dbReference>
<protein>
    <recommendedName>
        <fullName evidence="5">Gfo/Idh/MocA family oxidoreductase</fullName>
    </recommendedName>
</protein>
<dbReference type="AlphaFoldDB" id="A0A4Q0VFD9"/>
<organism evidence="3 4">
    <name type="scientific">Clostridium tetani</name>
    <dbReference type="NCBI Taxonomy" id="1513"/>
    <lineage>
        <taxon>Bacteria</taxon>
        <taxon>Bacillati</taxon>
        <taxon>Bacillota</taxon>
        <taxon>Clostridia</taxon>
        <taxon>Eubacteriales</taxon>
        <taxon>Clostridiaceae</taxon>
        <taxon>Clostridium</taxon>
    </lineage>
</organism>
<dbReference type="SUPFAM" id="SSF51735">
    <property type="entry name" value="NAD(P)-binding Rossmann-fold domains"/>
    <property type="match status" value="1"/>
</dbReference>
<reference evidence="3 4" key="1">
    <citation type="submission" date="2018-06" db="EMBL/GenBank/DDBJ databases">
        <title>Genome conservation of Clostridium tetani.</title>
        <authorList>
            <person name="Bruggemann H."/>
            <person name="Popoff M.R."/>
        </authorList>
    </citation>
    <scope>NUCLEOTIDE SEQUENCE [LARGE SCALE GENOMIC DNA]</scope>
    <source>
        <strain evidence="3 4">2017.061</strain>
    </source>
</reference>
<evidence type="ECO:0000259" key="1">
    <source>
        <dbReference type="Pfam" id="PF01408"/>
    </source>
</evidence>
<accession>A0A4Q0VFD9</accession>
<feature type="domain" description="GFO/IDH/MocA-like oxidoreductase" evidence="2">
    <location>
        <begin position="131"/>
        <end position="253"/>
    </location>
</feature>